<protein>
    <submittedName>
        <fullName evidence="1">Uncharacterized protein</fullName>
    </submittedName>
</protein>
<evidence type="ECO:0000313" key="1">
    <source>
        <dbReference type="EMBL" id="MES1923179.1"/>
    </source>
</evidence>
<keyword evidence="2" id="KW-1185">Reference proteome</keyword>
<sequence>MASKKLLEIKSKYDKLKLVNDRLKLQNKRIFDKSFKFPGKNLKKDNEDLQRIRAKLSSSLKQVLEAKYKNSKDVRKHKIFDTFDIKKGNNADQTISALKNATETVDSISENEDFVFLALAQTETALQYTVDYYEDNFIVVLTKLAKYFNEKDT</sequence>
<evidence type="ECO:0000313" key="2">
    <source>
        <dbReference type="Proteomes" id="UP001439008"/>
    </source>
</evidence>
<organism evidence="1 2">
    <name type="scientific">Bonamia ostreae</name>
    <dbReference type="NCBI Taxonomy" id="126728"/>
    <lineage>
        <taxon>Eukaryota</taxon>
        <taxon>Sar</taxon>
        <taxon>Rhizaria</taxon>
        <taxon>Endomyxa</taxon>
        <taxon>Ascetosporea</taxon>
        <taxon>Haplosporida</taxon>
        <taxon>Bonamia</taxon>
    </lineage>
</organism>
<dbReference type="EMBL" id="JBDODL010005007">
    <property type="protein sequence ID" value="MES1923179.1"/>
    <property type="molecule type" value="Genomic_DNA"/>
</dbReference>
<proteinExistence type="predicted"/>
<dbReference type="Proteomes" id="UP001439008">
    <property type="component" value="Unassembled WGS sequence"/>
</dbReference>
<name>A0ABV2AU34_9EUKA</name>
<reference evidence="1 2" key="1">
    <citation type="journal article" date="2024" name="BMC Biol.">
        <title>Comparative genomics of Ascetosporea gives new insight into the evolutionary basis for animal parasitism in Rhizaria.</title>
        <authorList>
            <person name="Hiltunen Thoren M."/>
            <person name="Onut-Brannstrom I."/>
            <person name="Alfjorden A."/>
            <person name="Peckova H."/>
            <person name="Swords F."/>
            <person name="Hooper C."/>
            <person name="Holzer A.S."/>
            <person name="Bass D."/>
            <person name="Burki F."/>
        </authorList>
    </citation>
    <scope>NUCLEOTIDE SEQUENCE [LARGE SCALE GENOMIC DNA]</scope>
    <source>
        <strain evidence="1">20-A016</strain>
    </source>
</reference>
<gene>
    <name evidence="1" type="ORF">MHBO_004724</name>
</gene>
<accession>A0ABV2AU34</accession>
<comment type="caution">
    <text evidence="1">The sequence shown here is derived from an EMBL/GenBank/DDBJ whole genome shotgun (WGS) entry which is preliminary data.</text>
</comment>